<sequence>MSPVPDRSASRIGAKDPRVRTYKCQLDSLYDRLPNTKAVHYIAAEEPYECFSLFNNMGIFKSYGSYTRNNGTYLEWAMKRTKDEMAEAYRLHKKQLQLILLSRNEYSTPDNRRLILKESLHSAYLEALLNAYPDALFIHTYRDPVEVAASTCSNLEHFRQSSGFDLKAIDREALGKVFLKVPWRHGGREMLKFRQEHPEVGHRFIDIDYKELVASPMTVVKRIYEKFGLSLTNHGRERMERYVMENPQNKYGRHRYDLKNYGLTEDEIREHFKEYIGYFDIKC</sequence>
<accession>A0A1S3KD39</accession>
<keyword evidence="1" id="KW-1185">Reference proteome</keyword>
<dbReference type="KEGG" id="lak:106180826"/>
<dbReference type="InterPro" id="IPR052736">
    <property type="entry name" value="Stf3_sulfotransferase"/>
</dbReference>
<dbReference type="GeneID" id="106180826"/>
<dbReference type="PANTHER" id="PTHR36451">
    <property type="entry name" value="PAPS-DEPENDENT SULFOTRANSFERASE STF3"/>
    <property type="match status" value="1"/>
</dbReference>
<reference evidence="2" key="1">
    <citation type="submission" date="2025-08" db="UniProtKB">
        <authorList>
            <consortium name="RefSeq"/>
        </authorList>
    </citation>
    <scope>IDENTIFICATION</scope>
    <source>
        <tissue evidence="2">Gonads</tissue>
    </source>
</reference>
<dbReference type="PANTHER" id="PTHR36451:SF1">
    <property type="entry name" value="OMEGA-HYDROXY-BETA-DIHYDROMENAQUINONE-9 SULFOTRANSFERASE STF3"/>
    <property type="match status" value="1"/>
</dbReference>
<dbReference type="Gene3D" id="3.40.50.300">
    <property type="entry name" value="P-loop containing nucleotide triphosphate hydrolases"/>
    <property type="match status" value="1"/>
</dbReference>
<dbReference type="AlphaFoldDB" id="A0A1S3KD39"/>
<protein>
    <submittedName>
        <fullName evidence="2">Uncharacterized protein LOC106180826</fullName>
    </submittedName>
</protein>
<gene>
    <name evidence="2" type="primary">LOC106180826</name>
</gene>
<dbReference type="InParanoid" id="A0A1S3KD39"/>
<dbReference type="Pfam" id="PF13469">
    <property type="entry name" value="Sulfotransfer_3"/>
    <property type="match status" value="1"/>
</dbReference>
<dbReference type="RefSeq" id="XP_013420412.1">
    <property type="nucleotide sequence ID" value="XM_013564958.1"/>
</dbReference>
<organism evidence="1 2">
    <name type="scientific">Lingula anatina</name>
    <name type="common">Brachiopod</name>
    <name type="synonym">Lingula unguis</name>
    <dbReference type="NCBI Taxonomy" id="7574"/>
    <lineage>
        <taxon>Eukaryota</taxon>
        <taxon>Metazoa</taxon>
        <taxon>Spiralia</taxon>
        <taxon>Lophotrochozoa</taxon>
        <taxon>Brachiopoda</taxon>
        <taxon>Linguliformea</taxon>
        <taxon>Lingulata</taxon>
        <taxon>Lingulida</taxon>
        <taxon>Linguloidea</taxon>
        <taxon>Lingulidae</taxon>
        <taxon>Lingula</taxon>
    </lineage>
</organism>
<proteinExistence type="predicted"/>
<dbReference type="InterPro" id="IPR027417">
    <property type="entry name" value="P-loop_NTPase"/>
</dbReference>
<dbReference type="SUPFAM" id="SSF52540">
    <property type="entry name" value="P-loop containing nucleoside triphosphate hydrolases"/>
    <property type="match status" value="1"/>
</dbReference>
<name>A0A1S3KD39_LINAN</name>
<evidence type="ECO:0000313" key="1">
    <source>
        <dbReference type="Proteomes" id="UP000085678"/>
    </source>
</evidence>
<evidence type="ECO:0000313" key="2">
    <source>
        <dbReference type="RefSeq" id="XP_013420412.1"/>
    </source>
</evidence>
<dbReference type="Proteomes" id="UP000085678">
    <property type="component" value="Unplaced"/>
</dbReference>
<dbReference type="OrthoDB" id="429813at2759"/>